<evidence type="ECO:0000313" key="2">
    <source>
        <dbReference type="Proteomes" id="UP000032024"/>
    </source>
</evidence>
<keyword evidence="2" id="KW-1185">Reference proteome</keyword>
<gene>
    <name evidence="1" type="ORF">SB48_HM08orf05972</name>
</gene>
<protein>
    <submittedName>
        <fullName evidence="1">Uncharacterized protein</fullName>
    </submittedName>
</protein>
<organism evidence="1 2">
    <name type="scientific">Heyndrickxia coagulans</name>
    <name type="common">Weizmannia coagulans</name>
    <dbReference type="NCBI Taxonomy" id="1398"/>
    <lineage>
        <taxon>Bacteria</taxon>
        <taxon>Bacillati</taxon>
        <taxon>Bacillota</taxon>
        <taxon>Bacilli</taxon>
        <taxon>Bacillales</taxon>
        <taxon>Bacillaceae</taxon>
        <taxon>Heyndrickxia</taxon>
    </lineage>
</organism>
<accession>A0AAN0WDL2</accession>
<sequence>MVLQKDKSGLGSVRNVFLESSKGQKEPGQRLKCPFGGFKKTKGPRVAIEMSFWRFQKDKSGLVGVQNVFLEVSKGQKRLG</sequence>
<dbReference type="AlphaFoldDB" id="A0AAN0WDL2"/>
<name>A0AAN0WDL2_HEYCO</name>
<evidence type="ECO:0000313" key="1">
    <source>
        <dbReference type="EMBL" id="AJO24551.1"/>
    </source>
</evidence>
<reference evidence="2" key="1">
    <citation type="submission" date="2015-01" db="EMBL/GenBank/DDBJ databases">
        <title>Comparative genome analysis of Bacillus coagulans HM-08, Clostridium butyricum HM-68, Bacillus subtilis HM-66 and Bacillus paralicheniformis BL-09.</title>
        <authorList>
            <person name="Zhang H."/>
        </authorList>
    </citation>
    <scope>NUCLEOTIDE SEQUENCE [LARGE SCALE GENOMIC DNA]</scope>
    <source>
        <strain evidence="2">HM-08</strain>
    </source>
</reference>
<dbReference type="EMBL" id="CP010525">
    <property type="protein sequence ID" value="AJO24551.1"/>
    <property type="molecule type" value="Genomic_DNA"/>
</dbReference>
<proteinExistence type="predicted"/>
<dbReference type="Proteomes" id="UP000032024">
    <property type="component" value="Chromosome"/>
</dbReference>